<keyword evidence="9" id="KW-1185">Reference proteome</keyword>
<feature type="transmembrane region" description="Helical" evidence="6">
    <location>
        <begin position="130"/>
        <end position="152"/>
    </location>
</feature>
<name>A0A1C9WAC3_9GAMM</name>
<feature type="domain" description="VTT" evidence="7">
    <location>
        <begin position="65"/>
        <end position="182"/>
    </location>
</feature>
<organism evidence="8 9">
    <name type="scientific">Microbulbifer aggregans</name>
    <dbReference type="NCBI Taxonomy" id="1769779"/>
    <lineage>
        <taxon>Bacteria</taxon>
        <taxon>Pseudomonadati</taxon>
        <taxon>Pseudomonadota</taxon>
        <taxon>Gammaproteobacteria</taxon>
        <taxon>Cellvibrionales</taxon>
        <taxon>Microbulbiferaceae</taxon>
        <taxon>Microbulbifer</taxon>
    </lineage>
</organism>
<dbReference type="EMBL" id="CP014143">
    <property type="protein sequence ID" value="AOS98043.1"/>
    <property type="molecule type" value="Genomic_DNA"/>
</dbReference>
<dbReference type="PANTHER" id="PTHR12677:SF59">
    <property type="entry name" value="GOLGI APPARATUS MEMBRANE PROTEIN TVP38-RELATED"/>
    <property type="match status" value="1"/>
</dbReference>
<dbReference type="Proteomes" id="UP000095672">
    <property type="component" value="Chromosome"/>
</dbReference>
<gene>
    <name evidence="8" type="primary">ydjZ_1</name>
    <name evidence="8" type="ORF">AUP74_02647</name>
</gene>
<reference evidence="9" key="1">
    <citation type="submission" date="2016-01" db="EMBL/GenBank/DDBJ databases">
        <title>Complete genome sequence of Microbulbifer sp. CCB-MM1, a halophile isolated from Matang Mangrove Forest, Perak.</title>
        <authorList>
            <person name="Moh T.H."/>
            <person name="Dinesh B."/>
            <person name="Lau N.-S."/>
            <person name="Go F."/>
            <person name="Alexander Chong S.-C."/>
        </authorList>
    </citation>
    <scope>NUCLEOTIDE SEQUENCE [LARGE SCALE GENOMIC DNA]</scope>
    <source>
        <strain evidence="9">CCB-MM1</strain>
    </source>
</reference>
<evidence type="ECO:0000256" key="2">
    <source>
        <dbReference type="ARBA" id="ARBA00022475"/>
    </source>
</evidence>
<keyword evidence="2 6" id="KW-1003">Cell membrane</keyword>
<dbReference type="OrthoDB" id="9800167at2"/>
<dbReference type="InterPro" id="IPR032816">
    <property type="entry name" value="VTT_dom"/>
</dbReference>
<feature type="transmembrane region" description="Helical" evidence="6">
    <location>
        <begin position="202"/>
        <end position="220"/>
    </location>
</feature>
<accession>A0A1C9WAC3</accession>
<dbReference type="PANTHER" id="PTHR12677">
    <property type="entry name" value="GOLGI APPARATUS MEMBRANE PROTEIN TVP38-RELATED"/>
    <property type="match status" value="1"/>
</dbReference>
<protein>
    <recommendedName>
        <fullName evidence="6">TVP38/TMEM64 family membrane protein</fullName>
    </recommendedName>
</protein>
<feature type="transmembrane region" description="Helical" evidence="6">
    <location>
        <begin position="164"/>
        <end position="182"/>
    </location>
</feature>
<evidence type="ECO:0000313" key="9">
    <source>
        <dbReference type="Proteomes" id="UP000095672"/>
    </source>
</evidence>
<dbReference type="KEGG" id="micc:AUP74_02647"/>
<evidence type="ECO:0000256" key="4">
    <source>
        <dbReference type="ARBA" id="ARBA00022989"/>
    </source>
</evidence>
<dbReference type="PATRIC" id="fig|1769779.3.peg.2638"/>
<feature type="transmembrane region" description="Helical" evidence="6">
    <location>
        <begin position="7"/>
        <end position="28"/>
    </location>
</feature>
<proteinExistence type="inferred from homology"/>
<dbReference type="RefSeq" id="WP_069947967.1">
    <property type="nucleotide sequence ID" value="NZ_CP014143.1"/>
</dbReference>
<keyword evidence="5 6" id="KW-0472">Membrane</keyword>
<dbReference type="AlphaFoldDB" id="A0A1C9WAC3"/>
<dbReference type="Pfam" id="PF09335">
    <property type="entry name" value="VTT_dom"/>
    <property type="match status" value="1"/>
</dbReference>
<sequence>MQARHKYLLFLAGCVLVVTAAVGLLVYFDLDDQLIELLQWLESKGWQASLLFILIMALAIVVLAPGVIFTMGAGFVFGVVKGTIFVVVGTVLGATIAFLIARYLFGERPSRWLMSHVRPPNLGEVMRREGWRMIMLTRLVPLFPFKLSNYFFGLTPVRLKDFVIGNFIGVIPLTVNNVYVGSIAADLATLGQTGAERTPVQWALYGLGFVLAVIALIGLTRMARRALAEKIEEEDL</sequence>
<dbReference type="GO" id="GO:0005886">
    <property type="term" value="C:plasma membrane"/>
    <property type="evidence" value="ECO:0007669"/>
    <property type="project" value="UniProtKB-SubCell"/>
</dbReference>
<keyword evidence="3 6" id="KW-0812">Transmembrane</keyword>
<evidence type="ECO:0000259" key="7">
    <source>
        <dbReference type="Pfam" id="PF09335"/>
    </source>
</evidence>
<evidence type="ECO:0000256" key="5">
    <source>
        <dbReference type="ARBA" id="ARBA00023136"/>
    </source>
</evidence>
<evidence type="ECO:0000256" key="3">
    <source>
        <dbReference type="ARBA" id="ARBA00022692"/>
    </source>
</evidence>
<keyword evidence="4 6" id="KW-1133">Transmembrane helix</keyword>
<comment type="similarity">
    <text evidence="6">Belongs to the TVP38/TMEM64 family.</text>
</comment>
<feature type="transmembrane region" description="Helical" evidence="6">
    <location>
        <begin position="84"/>
        <end position="105"/>
    </location>
</feature>
<feature type="transmembrane region" description="Helical" evidence="6">
    <location>
        <begin position="48"/>
        <end position="77"/>
    </location>
</feature>
<comment type="subcellular location">
    <subcellularLocation>
        <location evidence="1 6">Cell membrane</location>
        <topology evidence="1 6">Multi-pass membrane protein</topology>
    </subcellularLocation>
</comment>
<evidence type="ECO:0000313" key="8">
    <source>
        <dbReference type="EMBL" id="AOS98043.1"/>
    </source>
</evidence>
<evidence type="ECO:0000256" key="6">
    <source>
        <dbReference type="RuleBase" id="RU366058"/>
    </source>
</evidence>
<evidence type="ECO:0000256" key="1">
    <source>
        <dbReference type="ARBA" id="ARBA00004651"/>
    </source>
</evidence>
<dbReference type="STRING" id="1769779.AUP74_02647"/>
<dbReference type="InterPro" id="IPR015414">
    <property type="entry name" value="TMEM64"/>
</dbReference>